<dbReference type="KEGG" id="mgra:A4G16_04620"/>
<reference evidence="1 2" key="1">
    <citation type="submission" date="2016-03" db="EMBL/GenBank/DDBJ databases">
        <authorList>
            <person name="Bojesen A.M."/>
            <person name="Planet P."/>
            <person name="Hansen M.J."/>
        </authorList>
    </citation>
    <scope>NUCLEOTIDE SEQUENCE [LARGE SCALE GENOMIC DNA]</scope>
    <source>
        <strain evidence="1 2">B 234/94</strain>
    </source>
</reference>
<proteinExistence type="predicted"/>
<dbReference type="Gene3D" id="2.10.260.10">
    <property type="match status" value="1"/>
</dbReference>
<name>A0A6G8JHP5_9PAST</name>
<dbReference type="AlphaFoldDB" id="A0A6G8JHP5"/>
<dbReference type="InterPro" id="IPR037914">
    <property type="entry name" value="SpoVT-AbrB_sf"/>
</dbReference>
<sequence length="78" mass="8369">MILTVPNAIIAQMGWQVGNTLNIEAQGDNVILSPVKRQARGRKSLAELLDGIDSQEIAELNASIAESVALSPQGKEVW</sequence>
<dbReference type="SUPFAM" id="SSF89447">
    <property type="entry name" value="AbrB/MazE/MraZ-like"/>
    <property type="match status" value="1"/>
</dbReference>
<dbReference type="EMBL" id="CP015030">
    <property type="protein sequence ID" value="QIM66705.1"/>
    <property type="molecule type" value="Genomic_DNA"/>
</dbReference>
<evidence type="ECO:0000313" key="2">
    <source>
        <dbReference type="Proteomes" id="UP000501366"/>
    </source>
</evidence>
<accession>A0A6G8JHP5</accession>
<protein>
    <submittedName>
        <fullName evidence="1">Antitoxin</fullName>
    </submittedName>
</protein>
<gene>
    <name evidence="1" type="ORF">A4G16_04620</name>
</gene>
<evidence type="ECO:0000313" key="1">
    <source>
        <dbReference type="EMBL" id="QIM66705.1"/>
    </source>
</evidence>
<dbReference type="GO" id="GO:0003677">
    <property type="term" value="F:DNA binding"/>
    <property type="evidence" value="ECO:0007669"/>
    <property type="project" value="InterPro"/>
</dbReference>
<organism evidence="1 2">
    <name type="scientific">Mannheimia granulomatis</name>
    <dbReference type="NCBI Taxonomy" id="85402"/>
    <lineage>
        <taxon>Bacteria</taxon>
        <taxon>Pseudomonadati</taxon>
        <taxon>Pseudomonadota</taxon>
        <taxon>Gammaproteobacteria</taxon>
        <taxon>Pasteurellales</taxon>
        <taxon>Pasteurellaceae</taxon>
        <taxon>Mannheimia</taxon>
    </lineage>
</organism>
<dbReference type="Proteomes" id="UP000501366">
    <property type="component" value="Chromosome"/>
</dbReference>